<keyword evidence="2" id="KW-1185">Reference proteome</keyword>
<dbReference type="EMBL" id="JAIWYP010000006">
    <property type="protein sequence ID" value="KAH3808295.1"/>
    <property type="molecule type" value="Genomic_DNA"/>
</dbReference>
<name>A0A9D4JDZ5_DREPO</name>
<dbReference type="AlphaFoldDB" id="A0A9D4JDZ5"/>
<accession>A0A9D4JDZ5</accession>
<organism evidence="1 2">
    <name type="scientific">Dreissena polymorpha</name>
    <name type="common">Zebra mussel</name>
    <name type="synonym">Mytilus polymorpha</name>
    <dbReference type="NCBI Taxonomy" id="45954"/>
    <lineage>
        <taxon>Eukaryota</taxon>
        <taxon>Metazoa</taxon>
        <taxon>Spiralia</taxon>
        <taxon>Lophotrochozoa</taxon>
        <taxon>Mollusca</taxon>
        <taxon>Bivalvia</taxon>
        <taxon>Autobranchia</taxon>
        <taxon>Heteroconchia</taxon>
        <taxon>Euheterodonta</taxon>
        <taxon>Imparidentia</taxon>
        <taxon>Neoheterodontei</taxon>
        <taxon>Myida</taxon>
        <taxon>Dreissenoidea</taxon>
        <taxon>Dreissenidae</taxon>
        <taxon>Dreissena</taxon>
    </lineage>
</organism>
<evidence type="ECO:0000313" key="2">
    <source>
        <dbReference type="Proteomes" id="UP000828390"/>
    </source>
</evidence>
<reference evidence="1" key="2">
    <citation type="submission" date="2020-11" db="EMBL/GenBank/DDBJ databases">
        <authorList>
            <person name="McCartney M.A."/>
            <person name="Auch B."/>
            <person name="Kono T."/>
            <person name="Mallez S."/>
            <person name="Becker A."/>
            <person name="Gohl D.M."/>
            <person name="Silverstein K.A.T."/>
            <person name="Koren S."/>
            <person name="Bechman K.B."/>
            <person name="Herman A."/>
            <person name="Abrahante J.E."/>
            <person name="Garbe J."/>
        </authorList>
    </citation>
    <scope>NUCLEOTIDE SEQUENCE</scope>
    <source>
        <strain evidence="1">Duluth1</strain>
        <tissue evidence="1">Whole animal</tissue>
    </source>
</reference>
<dbReference type="Proteomes" id="UP000828390">
    <property type="component" value="Unassembled WGS sequence"/>
</dbReference>
<evidence type="ECO:0000313" key="1">
    <source>
        <dbReference type="EMBL" id="KAH3808295.1"/>
    </source>
</evidence>
<gene>
    <name evidence="1" type="ORF">DPMN_136648</name>
</gene>
<comment type="caution">
    <text evidence="1">The sequence shown here is derived from an EMBL/GenBank/DDBJ whole genome shotgun (WGS) entry which is preliminary data.</text>
</comment>
<protein>
    <submittedName>
        <fullName evidence="1">Uncharacterized protein</fullName>
    </submittedName>
</protein>
<sequence length="66" mass="7822">MKFHKDLESVIKDQPQRLEQYARWVDASAPRMVTLVRIVGYNNRNEPQYTFPEVVEGIFKVNLNEL</sequence>
<proteinExistence type="predicted"/>
<reference evidence="1" key="1">
    <citation type="journal article" date="2019" name="bioRxiv">
        <title>The Genome of the Zebra Mussel, Dreissena polymorpha: A Resource for Invasive Species Research.</title>
        <authorList>
            <person name="McCartney M.A."/>
            <person name="Auch B."/>
            <person name="Kono T."/>
            <person name="Mallez S."/>
            <person name="Zhang Y."/>
            <person name="Obille A."/>
            <person name="Becker A."/>
            <person name="Abrahante J.E."/>
            <person name="Garbe J."/>
            <person name="Badalamenti J.P."/>
            <person name="Herman A."/>
            <person name="Mangelson H."/>
            <person name="Liachko I."/>
            <person name="Sullivan S."/>
            <person name="Sone E.D."/>
            <person name="Koren S."/>
            <person name="Silverstein K.A.T."/>
            <person name="Beckman K.B."/>
            <person name="Gohl D.M."/>
        </authorList>
    </citation>
    <scope>NUCLEOTIDE SEQUENCE</scope>
    <source>
        <strain evidence="1">Duluth1</strain>
        <tissue evidence="1">Whole animal</tissue>
    </source>
</reference>